<protein>
    <recommendedName>
        <fullName evidence="2">Fungal lipase-type domain-containing protein</fullName>
    </recommendedName>
</protein>
<organism evidence="3">
    <name type="scientific">Aphanomyces invadans</name>
    <dbReference type="NCBI Taxonomy" id="157072"/>
    <lineage>
        <taxon>Eukaryota</taxon>
        <taxon>Sar</taxon>
        <taxon>Stramenopiles</taxon>
        <taxon>Oomycota</taxon>
        <taxon>Saprolegniomycetes</taxon>
        <taxon>Saprolegniales</taxon>
        <taxon>Verrucalvaceae</taxon>
        <taxon>Aphanomyces</taxon>
    </lineage>
</organism>
<dbReference type="InterPro" id="IPR051218">
    <property type="entry name" value="Sec_MonoDiacylglyc_Lipase"/>
</dbReference>
<feature type="transmembrane region" description="Helical" evidence="1">
    <location>
        <begin position="264"/>
        <end position="288"/>
    </location>
</feature>
<dbReference type="GO" id="GO:0006629">
    <property type="term" value="P:lipid metabolic process"/>
    <property type="evidence" value="ECO:0007669"/>
    <property type="project" value="InterPro"/>
</dbReference>
<proteinExistence type="predicted"/>
<dbReference type="Gene3D" id="3.40.50.1820">
    <property type="entry name" value="alpha/beta hydrolase"/>
    <property type="match status" value="1"/>
</dbReference>
<dbReference type="GeneID" id="20091431"/>
<feature type="transmembrane region" description="Helical" evidence="1">
    <location>
        <begin position="231"/>
        <end position="252"/>
    </location>
</feature>
<feature type="transmembrane region" description="Helical" evidence="1">
    <location>
        <begin position="59"/>
        <end position="84"/>
    </location>
</feature>
<feature type="transmembrane region" description="Helical" evidence="1">
    <location>
        <begin position="392"/>
        <end position="409"/>
    </location>
</feature>
<dbReference type="AlphaFoldDB" id="A0A024TC51"/>
<name>A0A024TC51_9STRA</name>
<feature type="domain" description="Fungal lipase-type" evidence="2">
    <location>
        <begin position="572"/>
        <end position="668"/>
    </location>
</feature>
<keyword evidence="1" id="KW-1133">Transmembrane helix</keyword>
<feature type="transmembrane region" description="Helical" evidence="1">
    <location>
        <begin position="444"/>
        <end position="469"/>
    </location>
</feature>
<dbReference type="PANTHER" id="PTHR45856:SF11">
    <property type="entry name" value="FUNGAL LIPASE-LIKE DOMAIN-CONTAINING PROTEIN"/>
    <property type="match status" value="1"/>
</dbReference>
<accession>A0A024TC51</accession>
<reference evidence="3" key="1">
    <citation type="submission" date="2013-12" db="EMBL/GenBank/DDBJ databases">
        <title>The Genome Sequence of Aphanomyces invadans NJM9701.</title>
        <authorList>
            <consortium name="The Broad Institute Genomics Platform"/>
            <person name="Russ C."/>
            <person name="Tyler B."/>
            <person name="van West P."/>
            <person name="Dieguez-Uribeondo J."/>
            <person name="Young S.K."/>
            <person name="Zeng Q."/>
            <person name="Gargeya S."/>
            <person name="Fitzgerald M."/>
            <person name="Abouelleil A."/>
            <person name="Alvarado L."/>
            <person name="Chapman S.B."/>
            <person name="Gainer-Dewar J."/>
            <person name="Goldberg J."/>
            <person name="Griggs A."/>
            <person name="Gujja S."/>
            <person name="Hansen M."/>
            <person name="Howarth C."/>
            <person name="Imamovic A."/>
            <person name="Ireland A."/>
            <person name="Larimer J."/>
            <person name="McCowan C."/>
            <person name="Murphy C."/>
            <person name="Pearson M."/>
            <person name="Poon T.W."/>
            <person name="Priest M."/>
            <person name="Roberts A."/>
            <person name="Saif S."/>
            <person name="Shea T."/>
            <person name="Sykes S."/>
            <person name="Wortman J."/>
            <person name="Nusbaum C."/>
            <person name="Birren B."/>
        </authorList>
    </citation>
    <scope>NUCLEOTIDE SEQUENCE [LARGE SCALE GENOMIC DNA]</scope>
    <source>
        <strain evidence="3">NJM9701</strain>
    </source>
</reference>
<dbReference type="eggNOG" id="ENOG502QU5M">
    <property type="taxonomic scope" value="Eukaryota"/>
</dbReference>
<dbReference type="Pfam" id="PF01764">
    <property type="entry name" value="Lipase_3"/>
    <property type="match status" value="1"/>
</dbReference>
<dbReference type="RefSeq" id="XP_008880452.1">
    <property type="nucleotide sequence ID" value="XM_008882230.1"/>
</dbReference>
<gene>
    <name evidence="3" type="ORF">H310_14381</name>
</gene>
<dbReference type="InterPro" id="IPR002921">
    <property type="entry name" value="Fungal_lipase-type"/>
</dbReference>
<dbReference type="InterPro" id="IPR029058">
    <property type="entry name" value="AB_hydrolase_fold"/>
</dbReference>
<dbReference type="PANTHER" id="PTHR45856">
    <property type="entry name" value="ALPHA/BETA-HYDROLASES SUPERFAMILY PROTEIN"/>
    <property type="match status" value="1"/>
</dbReference>
<dbReference type="OrthoDB" id="58570at2759"/>
<dbReference type="SUPFAM" id="SSF53474">
    <property type="entry name" value="alpha/beta-Hydrolases"/>
    <property type="match status" value="1"/>
</dbReference>
<evidence type="ECO:0000259" key="2">
    <source>
        <dbReference type="Pfam" id="PF01764"/>
    </source>
</evidence>
<evidence type="ECO:0000256" key="1">
    <source>
        <dbReference type="SAM" id="Phobius"/>
    </source>
</evidence>
<feature type="transmembrane region" description="Helical" evidence="1">
    <location>
        <begin position="96"/>
        <end position="118"/>
    </location>
</feature>
<dbReference type="VEuPathDB" id="FungiDB:H310_14381"/>
<keyword evidence="1" id="KW-0472">Membrane</keyword>
<keyword evidence="1" id="KW-0812">Transmembrane</keyword>
<dbReference type="EMBL" id="KI914019">
    <property type="protein sequence ID" value="ETV90887.1"/>
    <property type="molecule type" value="Genomic_DNA"/>
</dbReference>
<sequence>MATEKTALLKAPADDRAMALESAIDDATGEGDLKKLEMQHLLQTKDSWTWYRLACQFRFAYMSFLVLMVIVMFSFSTLMEVFFSVFLPSAQAAPGFVVRCIVFLGILPFLIILLSYVFEESCRFFMDSLDSSEGSLPNFRLSVAVVLHYLRHHKEMPEDDVGRAITYDPYKDDKPETAESNTDAETKTTHHVMHPKYRWKLAIRRVIARRKAAIVFGTTSYDGPPIDYSTFVIVDLICPVVFEVATLAGFISELVATQSINEAFYRYLRVGFFTMGFYLALWMACHWFSSRNSRMRELVANYHRTRRALEKKISIIVHEETFKSFWLLDLGFRVSHTVQRSIARAPAWCCGCFQSKTTLPHDAHVSMEPSAFERWHKPHTDMCLNPWKRLSLNGRLLALFPAVVLSAYLSLLSFYVGWPLMGFFLVVGATTIQQRFPQVFGDAFRHFVTAFILVSFVFFTSSFVVGTFVTGGNFNVRPPHANQVVDVPRVEMWGQIPRYAVCNLNQSGLGIVDFILLADAAYGRNTSLQQQMLHERFDGTGLRHWNFTDASDPVLDHQKWFQVDFVDINTTVVAIRGTASAADALEDMHYWFGITIMQAANVFIPFLTQLPQDFVVQLLSMNVLEKITPPPVYTNLVKKVSDLRAAGKRVVLTGHSLGGAMAAMVGAKTHTPAISFSGPGLAYTRGRFHLDEADIRDYVMTIKPVSDIVPRVDVLGGMVQDIECRKTNPLACHGSSTHACELYMACGDKRHRDWSQATQCADYIETKPQSTPSTEL</sequence>
<evidence type="ECO:0000313" key="3">
    <source>
        <dbReference type="EMBL" id="ETV90887.1"/>
    </source>
</evidence>